<comment type="caution">
    <text evidence="1">The sequence shown here is derived from an EMBL/GenBank/DDBJ whole genome shotgun (WGS) entry which is preliminary data.</text>
</comment>
<name>A0ABV6XCL0_9ACTN</name>
<accession>A0ABV6XCL0</accession>
<protein>
    <submittedName>
        <fullName evidence="1">Uncharacterized protein</fullName>
    </submittedName>
</protein>
<dbReference type="EMBL" id="JBHEZY010000024">
    <property type="protein sequence ID" value="MFC1435983.1"/>
    <property type="molecule type" value="Genomic_DNA"/>
</dbReference>
<reference evidence="1 2" key="1">
    <citation type="submission" date="2024-09" db="EMBL/GenBank/DDBJ databases">
        <authorList>
            <person name="Lee S.D."/>
        </authorList>
    </citation>
    <scope>NUCLEOTIDE SEQUENCE [LARGE SCALE GENOMIC DNA]</scope>
    <source>
        <strain evidence="1 2">N1-3</strain>
    </source>
</reference>
<gene>
    <name evidence="1" type="ORF">ACEZDB_35660</name>
</gene>
<dbReference type="Proteomes" id="UP001592530">
    <property type="component" value="Unassembled WGS sequence"/>
</dbReference>
<sequence>MGRTNVWVQVEGERQLRADRIHEVGAAADGRLEFRAAGHREPLYADLAPGAGSEQAGVRGRELLALIAVYAERGGETLIMFAPARDGYLPYWAVRDLRTGHPLNRPELDREALREALTEAVPDSERVTDAADRWARERQDRLRELPPGA</sequence>
<dbReference type="RefSeq" id="WP_380559354.1">
    <property type="nucleotide sequence ID" value="NZ_JBHEZY010000024.1"/>
</dbReference>
<proteinExistence type="predicted"/>
<evidence type="ECO:0000313" key="2">
    <source>
        <dbReference type="Proteomes" id="UP001592530"/>
    </source>
</evidence>
<organism evidence="1 2">
    <name type="scientific">Streptacidiphilus alkalitolerans</name>
    <dbReference type="NCBI Taxonomy" id="3342712"/>
    <lineage>
        <taxon>Bacteria</taxon>
        <taxon>Bacillati</taxon>
        <taxon>Actinomycetota</taxon>
        <taxon>Actinomycetes</taxon>
        <taxon>Kitasatosporales</taxon>
        <taxon>Streptomycetaceae</taxon>
        <taxon>Streptacidiphilus</taxon>
    </lineage>
</organism>
<evidence type="ECO:0000313" key="1">
    <source>
        <dbReference type="EMBL" id="MFC1435983.1"/>
    </source>
</evidence>